<evidence type="ECO:0000256" key="21">
    <source>
        <dbReference type="ARBA" id="ARBA00023328"/>
    </source>
</evidence>
<keyword evidence="16" id="KW-0805">Transcription regulation</keyword>
<keyword evidence="20" id="KW-0539">Nucleus</keyword>
<feature type="region of interest" description="Disordered" evidence="23">
    <location>
        <begin position="872"/>
        <end position="998"/>
    </location>
</feature>
<dbReference type="GO" id="GO:0006915">
    <property type="term" value="P:apoptotic process"/>
    <property type="evidence" value="ECO:0007669"/>
    <property type="project" value="UniProtKB-KW"/>
</dbReference>
<dbReference type="Pfam" id="PF20920">
    <property type="entry name" value="DAXX_hist_bd"/>
    <property type="match status" value="1"/>
</dbReference>
<dbReference type="GO" id="GO:0005730">
    <property type="term" value="C:nucleolus"/>
    <property type="evidence" value="ECO:0007669"/>
    <property type="project" value="UniProtKB-SubCell"/>
</dbReference>
<protein>
    <recommendedName>
        <fullName evidence="7">Death domain-associated protein 6</fullName>
    </recommendedName>
    <alternativeName>
        <fullName evidence="22">Daxx</fullName>
    </alternativeName>
</protein>
<feature type="region of interest" description="Disordered" evidence="23">
    <location>
        <begin position="79"/>
        <end position="127"/>
    </location>
</feature>
<dbReference type="GO" id="GO:0003713">
    <property type="term" value="F:transcription coactivator activity"/>
    <property type="evidence" value="ECO:0007669"/>
    <property type="project" value="TreeGrafter"/>
</dbReference>
<keyword evidence="8" id="KW-0158">Chromosome</keyword>
<keyword evidence="10" id="KW-0678">Repressor</keyword>
<evidence type="ECO:0000256" key="3">
    <source>
        <dbReference type="ARBA" id="ARBA00004584"/>
    </source>
</evidence>
<dbReference type="PANTHER" id="PTHR12766">
    <property type="entry name" value="DEATH DOMAIN-ASSOCIATED PROTEIN 6 DAXX"/>
    <property type="match status" value="1"/>
</dbReference>
<dbReference type="OrthoDB" id="7492809at2759"/>
<evidence type="ECO:0000256" key="4">
    <source>
        <dbReference type="ARBA" id="ARBA00004604"/>
    </source>
</evidence>
<evidence type="ECO:0000256" key="12">
    <source>
        <dbReference type="ARBA" id="ARBA00022553"/>
    </source>
</evidence>
<keyword evidence="13" id="KW-0053">Apoptosis</keyword>
<dbReference type="GO" id="GO:0042393">
    <property type="term" value="F:histone binding"/>
    <property type="evidence" value="ECO:0007669"/>
    <property type="project" value="InterPro"/>
</dbReference>
<evidence type="ECO:0000256" key="2">
    <source>
        <dbReference type="ARBA" id="ARBA00004496"/>
    </source>
</evidence>
<feature type="compositionally biased region" description="Basic and acidic residues" evidence="23">
    <location>
        <begin position="489"/>
        <end position="523"/>
    </location>
</feature>
<feature type="compositionally biased region" description="Basic and acidic residues" evidence="23">
    <location>
        <begin position="648"/>
        <end position="660"/>
    </location>
</feature>
<dbReference type="GO" id="GO:0050681">
    <property type="term" value="F:nuclear androgen receptor binding"/>
    <property type="evidence" value="ECO:0007669"/>
    <property type="project" value="TreeGrafter"/>
</dbReference>
<dbReference type="Gene3D" id="1.10.8.810">
    <property type="entry name" value="Daxx helical bundle domain"/>
    <property type="match status" value="1"/>
</dbReference>
<keyword evidence="12" id="KW-0597">Phosphoprotein</keyword>
<evidence type="ECO:0000256" key="20">
    <source>
        <dbReference type="ARBA" id="ARBA00023242"/>
    </source>
</evidence>
<evidence type="ECO:0000256" key="11">
    <source>
        <dbReference type="ARBA" id="ARBA00022499"/>
    </source>
</evidence>
<feature type="region of interest" description="Disordered" evidence="23">
    <location>
        <begin position="153"/>
        <end position="172"/>
    </location>
</feature>
<comment type="subcellular location">
    <subcellularLocation>
        <location evidence="3">Chromosome</location>
        <location evidence="3">Centromere</location>
    </subcellularLocation>
    <subcellularLocation>
        <location evidence="2">Cytoplasm</location>
    </subcellularLocation>
    <subcellularLocation>
        <location evidence="1">Nucleus</location>
        <location evidence="1">PML body</location>
    </subcellularLocation>
    <subcellularLocation>
        <location evidence="4">Nucleus</location>
        <location evidence="4">Nucleolus</location>
    </subcellularLocation>
    <subcellularLocation>
        <location evidence="5">Nucleus</location>
        <location evidence="5">Nucleoplasm</location>
    </subcellularLocation>
</comment>
<keyword evidence="15" id="KW-0156">Chromatin regulator</keyword>
<dbReference type="FunFam" id="1.20.58.2170:FF:000001">
    <property type="entry name" value="Death domain-associated protein 6"/>
    <property type="match status" value="1"/>
</dbReference>
<dbReference type="GO" id="GO:0006325">
    <property type="term" value="P:chromatin organization"/>
    <property type="evidence" value="ECO:0007669"/>
    <property type="project" value="UniProtKB-KW"/>
</dbReference>
<dbReference type="InterPro" id="IPR038298">
    <property type="entry name" value="Daxx_N_sf"/>
</dbReference>
<keyword evidence="21" id="KW-0137">Centromere</keyword>
<evidence type="ECO:0000256" key="5">
    <source>
        <dbReference type="ARBA" id="ARBA00004642"/>
    </source>
</evidence>
<dbReference type="GO" id="GO:0003714">
    <property type="term" value="F:transcription corepressor activity"/>
    <property type="evidence" value="ECO:0007669"/>
    <property type="project" value="TreeGrafter"/>
</dbReference>
<keyword evidence="19" id="KW-0143">Chaperone</keyword>
<evidence type="ECO:0000256" key="1">
    <source>
        <dbReference type="ARBA" id="ARBA00004322"/>
    </source>
</evidence>
<feature type="compositionally biased region" description="Basic and acidic residues" evidence="23">
    <location>
        <begin position="267"/>
        <end position="287"/>
    </location>
</feature>
<evidence type="ECO:0000256" key="16">
    <source>
        <dbReference type="ARBA" id="ARBA00023015"/>
    </source>
</evidence>
<evidence type="ECO:0000256" key="9">
    <source>
        <dbReference type="ARBA" id="ARBA00022490"/>
    </source>
</evidence>
<reference evidence="26" key="1">
    <citation type="submission" date="2022-08" db="UniProtKB">
        <authorList>
            <consortium name="EnsemblMetazoa"/>
        </authorList>
    </citation>
    <scope>IDENTIFICATION</scope>
    <source>
        <strain evidence="26">05x7-T-G4-1.051#20</strain>
    </source>
</reference>
<feature type="region of interest" description="Disordered" evidence="23">
    <location>
        <begin position="1321"/>
        <end position="1344"/>
    </location>
</feature>
<feature type="compositionally biased region" description="Polar residues" evidence="23">
    <location>
        <begin position="1335"/>
        <end position="1344"/>
    </location>
</feature>
<keyword evidence="17" id="KW-0175">Coiled coil</keyword>
<evidence type="ECO:0000313" key="26">
    <source>
        <dbReference type="EnsemblMetazoa" id="G25257.4:cds"/>
    </source>
</evidence>
<feature type="compositionally biased region" description="Polar residues" evidence="23">
    <location>
        <begin position="1181"/>
        <end position="1202"/>
    </location>
</feature>
<evidence type="ECO:0000256" key="8">
    <source>
        <dbReference type="ARBA" id="ARBA00022454"/>
    </source>
</evidence>
<evidence type="ECO:0000256" key="10">
    <source>
        <dbReference type="ARBA" id="ARBA00022491"/>
    </source>
</evidence>
<feature type="region of interest" description="Disordered" evidence="23">
    <location>
        <begin position="375"/>
        <end position="404"/>
    </location>
</feature>
<dbReference type="GO" id="GO:0016605">
    <property type="term" value="C:PML body"/>
    <property type="evidence" value="ECO:0007669"/>
    <property type="project" value="UniProtKB-SubCell"/>
</dbReference>
<feature type="domain" description="Daxx N-terminal Rassf1C-interacting" evidence="24">
    <location>
        <begin position="4"/>
        <end position="73"/>
    </location>
</feature>
<evidence type="ECO:0000256" key="19">
    <source>
        <dbReference type="ARBA" id="ARBA00023186"/>
    </source>
</evidence>
<dbReference type="PANTHER" id="PTHR12766:SF7">
    <property type="entry name" value="DEATH DOMAIN-ASSOCIATED PROTEIN 6"/>
    <property type="match status" value="1"/>
</dbReference>
<feature type="region of interest" description="Disordered" evidence="23">
    <location>
        <begin position="216"/>
        <end position="307"/>
    </location>
</feature>
<feature type="compositionally biased region" description="Basic and acidic residues" evidence="23">
    <location>
        <begin position="88"/>
        <end position="106"/>
    </location>
</feature>
<evidence type="ECO:0000256" key="17">
    <source>
        <dbReference type="ARBA" id="ARBA00023054"/>
    </source>
</evidence>
<dbReference type="Proteomes" id="UP000005408">
    <property type="component" value="Unassembled WGS sequence"/>
</dbReference>
<evidence type="ECO:0000256" key="14">
    <source>
        <dbReference type="ARBA" id="ARBA00022843"/>
    </source>
</evidence>
<feature type="compositionally biased region" description="Polar residues" evidence="23">
    <location>
        <begin position="626"/>
        <end position="647"/>
    </location>
</feature>
<feature type="compositionally biased region" description="Polar residues" evidence="23">
    <location>
        <begin position="524"/>
        <end position="537"/>
    </location>
</feature>
<dbReference type="Gene3D" id="1.20.58.2170">
    <property type="match status" value="1"/>
</dbReference>
<feature type="region of interest" description="Disordered" evidence="23">
    <location>
        <begin position="1173"/>
        <end position="1207"/>
    </location>
</feature>
<feature type="compositionally biased region" description="Acidic residues" evidence="23">
    <location>
        <begin position="881"/>
        <end position="908"/>
    </location>
</feature>
<evidence type="ECO:0000313" key="27">
    <source>
        <dbReference type="Proteomes" id="UP000005408"/>
    </source>
</evidence>
<dbReference type="GO" id="GO:0000775">
    <property type="term" value="C:chromosome, centromeric region"/>
    <property type="evidence" value="ECO:0007669"/>
    <property type="project" value="UniProtKB-SubCell"/>
</dbReference>
<dbReference type="Pfam" id="PF03344">
    <property type="entry name" value="Daxx"/>
    <property type="match status" value="1"/>
</dbReference>
<organism evidence="26 27">
    <name type="scientific">Magallana gigas</name>
    <name type="common">Pacific oyster</name>
    <name type="synonym">Crassostrea gigas</name>
    <dbReference type="NCBI Taxonomy" id="29159"/>
    <lineage>
        <taxon>Eukaryota</taxon>
        <taxon>Metazoa</taxon>
        <taxon>Spiralia</taxon>
        <taxon>Lophotrochozoa</taxon>
        <taxon>Mollusca</taxon>
        <taxon>Bivalvia</taxon>
        <taxon>Autobranchia</taxon>
        <taxon>Pteriomorphia</taxon>
        <taxon>Ostreida</taxon>
        <taxon>Ostreoidea</taxon>
        <taxon>Ostreidae</taxon>
        <taxon>Magallana</taxon>
    </lineage>
</organism>
<feature type="compositionally biased region" description="Polar residues" evidence="23">
    <location>
        <begin position="107"/>
        <end position="126"/>
    </location>
</feature>
<feature type="domain" description="Daxx histone-binding" evidence="25">
    <location>
        <begin position="785"/>
        <end position="873"/>
    </location>
</feature>
<keyword evidence="14" id="KW-0832">Ubl conjugation</keyword>
<evidence type="ECO:0000259" key="24">
    <source>
        <dbReference type="Pfam" id="PF03344"/>
    </source>
</evidence>
<evidence type="ECO:0000259" key="25">
    <source>
        <dbReference type="Pfam" id="PF20920"/>
    </source>
</evidence>
<feature type="compositionally biased region" description="Polar residues" evidence="23">
    <location>
        <begin position="555"/>
        <end position="567"/>
    </location>
</feature>
<dbReference type="InterPro" id="IPR046426">
    <property type="entry name" value="DAXX_histone-bd_sf"/>
</dbReference>
<feature type="compositionally biased region" description="Basic and acidic residues" evidence="23">
    <location>
        <begin position="294"/>
        <end position="307"/>
    </location>
</feature>
<keyword evidence="27" id="KW-1185">Reference proteome</keyword>
<feature type="compositionally biased region" description="Basic and acidic residues" evidence="23">
    <location>
        <begin position="540"/>
        <end position="554"/>
    </location>
</feature>
<dbReference type="CDD" id="cd13150">
    <property type="entry name" value="DAXX_histone_binding"/>
    <property type="match status" value="1"/>
</dbReference>
<comment type="similarity">
    <text evidence="6">Belongs to the DAXX family.</text>
</comment>
<keyword evidence="11" id="KW-1017">Isopeptide bond</keyword>
<proteinExistence type="inferred from homology"/>
<evidence type="ECO:0000256" key="18">
    <source>
        <dbReference type="ARBA" id="ARBA00023163"/>
    </source>
</evidence>
<keyword evidence="18" id="KW-0804">Transcription</keyword>
<evidence type="ECO:0000256" key="7">
    <source>
        <dbReference type="ARBA" id="ARBA00019298"/>
    </source>
</evidence>
<evidence type="ECO:0000256" key="6">
    <source>
        <dbReference type="ARBA" id="ARBA00008592"/>
    </source>
</evidence>
<name>A0A8W8KZJ9_MAGGI</name>
<evidence type="ECO:0000256" key="15">
    <source>
        <dbReference type="ARBA" id="ARBA00022853"/>
    </source>
</evidence>
<feature type="region of interest" description="Disordered" evidence="23">
    <location>
        <begin position="483"/>
        <end position="681"/>
    </location>
</feature>
<evidence type="ECO:0000256" key="23">
    <source>
        <dbReference type="SAM" id="MobiDB-lite"/>
    </source>
</evidence>
<sequence>MEEFTEFLKLCKKHLKKQPAIIKLIKKRHQESREEYLVSAAFRNSIHIARVKIESNPNEVFLYIRDFLQELKLNKDEEYERKKRKRDKFPSSDDEHPTKKVKEKEGSTANESQMQGTTSNSSSTRLVSKKLCTEASVISEKDSEPMDDIQIESLESSSEDEYPKRKTVLKGEDEDFEVVLNDDFSDDSTGSVLVDYNISGIGKDLKDTCDSTVKDDQTLVTNNEGKHNEENNEQTLENKINQSAVLNKSSNSSHFSSEGCMQNSENTKSDNKMEKVSSCESIIDKSPDSTTTEPQEKQHKEGSFSARNFKDMFKKLKHLVKDNLPLSPLSTGEVLPDSSSKMEVDVCNVEETARNGEETAAEEIQLIEQTYEVDELNKNGVESRESKTNERGKETAEASSLKESKGSRILKIIRNQCDQKVQQTKDSEKKDTCNKDCIVFNSPDYSVNETSNGLCRLEGEGFHNANDSPLKIVSVISEANLEEPGLNNETKKDSQRRGNDGKNVKKGFDSLSIKKDMGVERMDTNTNSSDIKSSSAESLAVKDTKMDGTGEEFKTSNTEPSDNSNKNQDIEIDISETERTRSDTELSASEKDNTDKEMKSLNEQPLKDFNTEDKTRDVKKDKSSDEPNSCDQGLSTGDQCITKPKNTSSKDKETETKSLDVEPSTSAQDESKKKKKGSKKQVERLEKLLEDIRDKIEQLKEAEVDLDDEDSAYIMEEKYQKKFVKVWNKLCEIKESSADTGRPSQRKFRYSGTRYPEINKKIEKFVNKKKCFPDYNDIRDIIVSANNSRALHLKGSAIDRLAREAFSDVGDQLQKRREEDFKYTFLGHLPRDTKIVRNEDDPAYEDKSLQLKLEENKKVSRIRLNAVIEKFVEKQDKRGVDEDDDEEEEQNEEEDAMEEDNEDVEVPEMDQIINEESQTETDTTDSDQQRKENDTSSTNSSDQQRKENETSSIKSSDQQRKENETSSTNSSDQQRKENETSSTNSSDKMELEHTAGNPFIKQAFEVKIKEVCDIKTEEVCESKTVEVCESKTMEVYESKTEELSKSNSEDNRSKKKIEACSIISVFEASDIVQIDDEDDDIMIVREEGFLPESIKGQAGKVKKEPDHVVKETQQTQEEMKDFIVKLQSEIFSELQSISKKYLPVVKKMPTAKRVKPQSNGKFVVDFTGEGSQGFKPRSKATHTMTPLGNSRVSNRHSATSSIAKGGKVGVRDDRVSVMSTSIRESKLPRKKIVSQSNNAKQKDIKLIPLNAIGAKLLGENAYPSAKNRGALPSAKETFGSAQMQQDGVDKKAQTSLLSKNAKYTGGSDKRLGRLTSIPHSSLLSSAQTTSSPSQENPNSFNKYSSLISKSRDKKCFPAKTAVNVVRLDKKDDDDDDVIILD</sequence>
<evidence type="ECO:0000256" key="22">
    <source>
        <dbReference type="ARBA" id="ARBA00029641"/>
    </source>
</evidence>
<feature type="compositionally biased region" description="Polar residues" evidence="23">
    <location>
        <begin position="234"/>
        <end position="248"/>
    </location>
</feature>
<keyword evidence="9" id="KW-0963">Cytoplasm</keyword>
<feature type="compositionally biased region" description="Basic and acidic residues" evidence="23">
    <location>
        <begin position="576"/>
        <end position="625"/>
    </location>
</feature>
<dbReference type="InterPro" id="IPR031333">
    <property type="entry name" value="Daxx_N"/>
</dbReference>
<evidence type="ECO:0000256" key="13">
    <source>
        <dbReference type="ARBA" id="ARBA00022703"/>
    </source>
</evidence>
<feature type="compositionally biased region" description="Low complexity" evidence="23">
    <location>
        <begin position="1321"/>
        <end position="1334"/>
    </location>
</feature>
<dbReference type="GO" id="GO:0005737">
    <property type="term" value="C:cytoplasm"/>
    <property type="evidence" value="ECO:0007669"/>
    <property type="project" value="UniProtKB-SubCell"/>
</dbReference>
<dbReference type="InterPro" id="IPR046378">
    <property type="entry name" value="DAXX_histone-bd"/>
</dbReference>
<dbReference type="EnsemblMetazoa" id="G25257.4">
    <property type="protein sequence ID" value="G25257.4:cds"/>
    <property type="gene ID" value="G25257"/>
</dbReference>
<accession>A0A8W8KZJ9</accession>